<feature type="region of interest" description="Disordered" evidence="1">
    <location>
        <begin position="1"/>
        <end position="27"/>
    </location>
</feature>
<sequence length="73" mass="8252">MTKTTVHRGVPHRSSSQPVESSKRVHAAQEVVRNGDARYVEHVDDQSVVNVCAHFWTVCNYALRQIGFFDLIA</sequence>
<reference evidence="3" key="1">
    <citation type="submission" date="2022-11" db="UniProtKB">
        <authorList>
            <consortium name="WormBaseParasite"/>
        </authorList>
    </citation>
    <scope>IDENTIFICATION</scope>
</reference>
<evidence type="ECO:0000313" key="2">
    <source>
        <dbReference type="Proteomes" id="UP000887564"/>
    </source>
</evidence>
<name>A0A914R427_PAREQ</name>
<protein>
    <submittedName>
        <fullName evidence="3">Uncharacterized protein</fullName>
    </submittedName>
</protein>
<dbReference type="AlphaFoldDB" id="A0A914R427"/>
<feature type="compositionally biased region" description="Basic residues" evidence="1">
    <location>
        <begin position="1"/>
        <end position="11"/>
    </location>
</feature>
<dbReference type="Proteomes" id="UP000887564">
    <property type="component" value="Unplaced"/>
</dbReference>
<evidence type="ECO:0000313" key="3">
    <source>
        <dbReference type="WBParaSite" id="PEQ_0000101301-mRNA-1"/>
    </source>
</evidence>
<proteinExistence type="predicted"/>
<accession>A0A914R427</accession>
<dbReference type="WBParaSite" id="PEQ_0000101301-mRNA-1">
    <property type="protein sequence ID" value="PEQ_0000101301-mRNA-1"/>
    <property type="gene ID" value="PEQ_0000101301"/>
</dbReference>
<evidence type="ECO:0000256" key="1">
    <source>
        <dbReference type="SAM" id="MobiDB-lite"/>
    </source>
</evidence>
<keyword evidence="2" id="KW-1185">Reference proteome</keyword>
<organism evidence="2 3">
    <name type="scientific">Parascaris equorum</name>
    <name type="common">Equine roundworm</name>
    <dbReference type="NCBI Taxonomy" id="6256"/>
    <lineage>
        <taxon>Eukaryota</taxon>
        <taxon>Metazoa</taxon>
        <taxon>Ecdysozoa</taxon>
        <taxon>Nematoda</taxon>
        <taxon>Chromadorea</taxon>
        <taxon>Rhabditida</taxon>
        <taxon>Spirurina</taxon>
        <taxon>Ascaridomorpha</taxon>
        <taxon>Ascaridoidea</taxon>
        <taxon>Ascarididae</taxon>
        <taxon>Parascaris</taxon>
    </lineage>
</organism>